<dbReference type="PANTHER" id="PTHR37422:SF13">
    <property type="entry name" value="LIPOPOLYSACCHARIDE BIOSYNTHESIS PROTEIN PA4999-RELATED"/>
    <property type="match status" value="1"/>
</dbReference>
<feature type="transmembrane region" description="Helical" evidence="5">
    <location>
        <begin position="224"/>
        <end position="241"/>
    </location>
</feature>
<dbReference type="InterPro" id="IPR051533">
    <property type="entry name" value="WaaL-like"/>
</dbReference>
<proteinExistence type="predicted"/>
<dbReference type="InterPro" id="IPR011990">
    <property type="entry name" value="TPR-like_helical_dom_sf"/>
</dbReference>
<comment type="caution">
    <text evidence="7">The sequence shown here is derived from an EMBL/GenBank/DDBJ whole genome shotgun (WGS) entry which is preliminary data.</text>
</comment>
<evidence type="ECO:0000256" key="5">
    <source>
        <dbReference type="SAM" id="Phobius"/>
    </source>
</evidence>
<dbReference type="Gene3D" id="1.25.40.10">
    <property type="entry name" value="Tetratricopeptide repeat domain"/>
    <property type="match status" value="1"/>
</dbReference>
<dbReference type="PANTHER" id="PTHR37422">
    <property type="entry name" value="TEICHURONIC ACID BIOSYNTHESIS PROTEIN TUAE"/>
    <property type="match status" value="1"/>
</dbReference>
<feature type="transmembrane region" description="Helical" evidence="5">
    <location>
        <begin position="437"/>
        <end position="455"/>
    </location>
</feature>
<feature type="transmembrane region" description="Helical" evidence="5">
    <location>
        <begin position="405"/>
        <end position="425"/>
    </location>
</feature>
<dbReference type="GO" id="GO:0016020">
    <property type="term" value="C:membrane"/>
    <property type="evidence" value="ECO:0007669"/>
    <property type="project" value="UniProtKB-SubCell"/>
</dbReference>
<dbReference type="GO" id="GO:0016874">
    <property type="term" value="F:ligase activity"/>
    <property type="evidence" value="ECO:0007669"/>
    <property type="project" value="UniProtKB-KW"/>
</dbReference>
<keyword evidence="3 5" id="KW-1133">Transmembrane helix</keyword>
<evidence type="ECO:0000256" key="3">
    <source>
        <dbReference type="ARBA" id="ARBA00022989"/>
    </source>
</evidence>
<feature type="transmembrane region" description="Helical" evidence="5">
    <location>
        <begin position="21"/>
        <end position="39"/>
    </location>
</feature>
<feature type="transmembrane region" description="Helical" evidence="5">
    <location>
        <begin position="112"/>
        <end position="133"/>
    </location>
</feature>
<keyword evidence="8" id="KW-1185">Reference proteome</keyword>
<keyword evidence="2 5" id="KW-0812">Transmembrane</keyword>
<reference evidence="7 8" key="1">
    <citation type="submission" date="2019-02" db="EMBL/GenBank/DDBJ databases">
        <title>Deep-cultivation of Planctomycetes and their phenomic and genomic characterization uncovers novel biology.</title>
        <authorList>
            <person name="Wiegand S."/>
            <person name="Jogler M."/>
            <person name="Boedeker C."/>
            <person name="Pinto D."/>
            <person name="Vollmers J."/>
            <person name="Rivas-Marin E."/>
            <person name="Kohn T."/>
            <person name="Peeters S.H."/>
            <person name="Heuer A."/>
            <person name="Rast P."/>
            <person name="Oberbeckmann S."/>
            <person name="Bunk B."/>
            <person name="Jeske O."/>
            <person name="Meyerdierks A."/>
            <person name="Storesund J.E."/>
            <person name="Kallscheuer N."/>
            <person name="Luecker S."/>
            <person name="Lage O.M."/>
            <person name="Pohl T."/>
            <person name="Merkel B.J."/>
            <person name="Hornburger P."/>
            <person name="Mueller R.-W."/>
            <person name="Bruemmer F."/>
            <person name="Labrenz M."/>
            <person name="Spormann A.M."/>
            <person name="Op Den Camp H."/>
            <person name="Overmann J."/>
            <person name="Amann R."/>
            <person name="Jetten M.S.M."/>
            <person name="Mascher T."/>
            <person name="Medema M.H."/>
            <person name="Devos D.P."/>
            <person name="Kaster A.-K."/>
            <person name="Ovreas L."/>
            <person name="Rohde M."/>
            <person name="Galperin M.Y."/>
            <person name="Jogler C."/>
        </authorList>
    </citation>
    <scope>NUCLEOTIDE SEQUENCE [LARGE SCALE GENOMIC DNA]</scope>
    <source>
        <strain evidence="7 8">Pan54</strain>
    </source>
</reference>
<sequence>MTLWLVHRATQPTLPWKWTGFEFLLLCVIGMVTFQLTPLSTETLQAVSPAVERFLLADLYPELIGTEPRFSWNKISLAPVETRLTFVPILCVLLLFLLMVQRFQHRKHARSVMLVISLGMAAYALFGTLQYLLGNGKFFGLITHPFTNTFTGSKGSFTNSNHFAGFLALALGPLLAWTITSDAHSKTSRSHRREWNSNMRIAFGGVASILLLIGIVLSGSRGGLILATVSLVITMSLTMIRRAADARLPIIFAVFGIIGLGAISLIGDRVLDVNAQELVSADIEKMDRGNARGIIWESNLAAQKEFRWFGTGLGTHRHVIPAYHEEKVSRRIYTHAENSYLQIGTENGVVGWILLTLAILLVIIKLMKAAFSSNVSKTELPFIIGSMASFGVFLCHGTYDFAWYAPAYMLVLALYLAYVFSIQTTHPEAEKQYSRKTFSSLIMAGGLIAFLTFGYDAVGPAALAEPATMRYLCYTAQTKHVDNVDDEMAILKIRVSELRKSLQINPDDIENQISMAKCLRRAFELQDLHHLYPMPLAQVRAAVYSGGFQDSKQLTSWLENKAVMQQALPLINTCLQHARLASLLCPLRSDPLLIQAEYCFTNSPDSEQVDYYFARSERAEPQSMDVAFDRGYMAWNRGDIEKAFQEWQPVFNDKDPNQSRILSIIAPVLSPTDLINTIHPTLETLNTITMVYQKLGEEQYAQAAIALANATTKAIPELPASERLDYVNIAFIRLRSAKVKPETIAFINQSAEYFESSVPMRRQFAQWLVSQKEFALAEPHLEYCISRSPGDVQAKEWLQKSQKAMDQIARQSSMRLYR</sequence>
<organism evidence="7 8">
    <name type="scientific">Rubinisphaera italica</name>
    <dbReference type="NCBI Taxonomy" id="2527969"/>
    <lineage>
        <taxon>Bacteria</taxon>
        <taxon>Pseudomonadati</taxon>
        <taxon>Planctomycetota</taxon>
        <taxon>Planctomycetia</taxon>
        <taxon>Planctomycetales</taxon>
        <taxon>Planctomycetaceae</taxon>
        <taxon>Rubinisphaera</taxon>
    </lineage>
</organism>
<evidence type="ECO:0000313" key="8">
    <source>
        <dbReference type="Proteomes" id="UP000316095"/>
    </source>
</evidence>
<feature type="transmembrane region" description="Helical" evidence="5">
    <location>
        <begin position="349"/>
        <end position="367"/>
    </location>
</feature>
<feature type="transmembrane region" description="Helical" evidence="5">
    <location>
        <begin position="163"/>
        <end position="180"/>
    </location>
</feature>
<feature type="transmembrane region" description="Helical" evidence="5">
    <location>
        <begin position="248"/>
        <end position="267"/>
    </location>
</feature>
<name>A0A5C5XNV0_9PLAN</name>
<keyword evidence="4 5" id="KW-0472">Membrane</keyword>
<dbReference type="AlphaFoldDB" id="A0A5C5XNV0"/>
<evidence type="ECO:0000256" key="2">
    <source>
        <dbReference type="ARBA" id="ARBA00022692"/>
    </source>
</evidence>
<dbReference type="EMBL" id="SJPG01000001">
    <property type="protein sequence ID" value="TWT63765.1"/>
    <property type="molecule type" value="Genomic_DNA"/>
</dbReference>
<feature type="transmembrane region" description="Helical" evidence="5">
    <location>
        <begin position="379"/>
        <end position="399"/>
    </location>
</feature>
<dbReference type="Proteomes" id="UP000316095">
    <property type="component" value="Unassembled WGS sequence"/>
</dbReference>
<evidence type="ECO:0000259" key="6">
    <source>
        <dbReference type="Pfam" id="PF04932"/>
    </source>
</evidence>
<dbReference type="Pfam" id="PF04932">
    <property type="entry name" value="Wzy_C"/>
    <property type="match status" value="1"/>
</dbReference>
<evidence type="ECO:0000256" key="1">
    <source>
        <dbReference type="ARBA" id="ARBA00004141"/>
    </source>
</evidence>
<evidence type="ECO:0000313" key="7">
    <source>
        <dbReference type="EMBL" id="TWT63765.1"/>
    </source>
</evidence>
<dbReference type="SUPFAM" id="SSF48452">
    <property type="entry name" value="TPR-like"/>
    <property type="match status" value="1"/>
</dbReference>
<evidence type="ECO:0000256" key="4">
    <source>
        <dbReference type="ARBA" id="ARBA00023136"/>
    </source>
</evidence>
<keyword evidence="7" id="KW-0436">Ligase</keyword>
<feature type="transmembrane region" description="Helical" evidence="5">
    <location>
        <begin position="82"/>
        <end position="100"/>
    </location>
</feature>
<feature type="domain" description="O-antigen ligase-related" evidence="6">
    <location>
        <begin position="207"/>
        <end position="355"/>
    </location>
</feature>
<protein>
    <submittedName>
        <fullName evidence="7">O-Antigen ligase</fullName>
    </submittedName>
</protein>
<comment type="subcellular location">
    <subcellularLocation>
        <location evidence="1">Membrane</location>
        <topology evidence="1">Multi-pass membrane protein</topology>
    </subcellularLocation>
</comment>
<dbReference type="InterPro" id="IPR007016">
    <property type="entry name" value="O-antigen_ligase-rel_domated"/>
</dbReference>
<feature type="transmembrane region" description="Helical" evidence="5">
    <location>
        <begin position="201"/>
        <end position="218"/>
    </location>
</feature>
<accession>A0A5C5XNV0</accession>
<gene>
    <name evidence="7" type="ORF">Pan54_45230</name>
</gene>